<dbReference type="InterPro" id="IPR035965">
    <property type="entry name" value="PAS-like_dom_sf"/>
</dbReference>
<comment type="caution">
    <text evidence="17">The sequence shown here is derived from an EMBL/GenBank/DDBJ whole genome shotgun (WGS) entry which is preliminary data.</text>
</comment>
<dbReference type="PROSITE" id="PS50885">
    <property type="entry name" value="HAMP"/>
    <property type="match status" value="1"/>
</dbReference>
<keyword evidence="7" id="KW-0547">Nucleotide-binding</keyword>
<dbReference type="EMBL" id="MGDT01000007">
    <property type="protein sequence ID" value="OGL66606.1"/>
    <property type="molecule type" value="Genomic_DNA"/>
</dbReference>
<dbReference type="CDD" id="cd06225">
    <property type="entry name" value="HAMP"/>
    <property type="match status" value="1"/>
</dbReference>
<dbReference type="SUPFAM" id="SSF55785">
    <property type="entry name" value="PYP-like sensor domain (PAS domain)"/>
    <property type="match status" value="2"/>
</dbReference>
<evidence type="ECO:0000256" key="10">
    <source>
        <dbReference type="ARBA" id="ARBA00022989"/>
    </source>
</evidence>
<keyword evidence="12 13" id="KW-0472">Membrane</keyword>
<evidence type="ECO:0000256" key="2">
    <source>
        <dbReference type="ARBA" id="ARBA00004141"/>
    </source>
</evidence>
<keyword evidence="6 13" id="KW-0812">Transmembrane</keyword>
<dbReference type="SMART" id="SM00388">
    <property type="entry name" value="HisKA"/>
    <property type="match status" value="1"/>
</dbReference>
<dbReference type="PANTHER" id="PTHR42878">
    <property type="entry name" value="TWO-COMPONENT HISTIDINE KINASE"/>
    <property type="match status" value="1"/>
</dbReference>
<dbReference type="InterPro" id="IPR036890">
    <property type="entry name" value="HATPase_C_sf"/>
</dbReference>
<dbReference type="SMART" id="SM00091">
    <property type="entry name" value="PAS"/>
    <property type="match status" value="1"/>
</dbReference>
<dbReference type="InterPro" id="IPR003661">
    <property type="entry name" value="HisK_dim/P_dom"/>
</dbReference>
<dbReference type="CDD" id="cd00082">
    <property type="entry name" value="HisKA"/>
    <property type="match status" value="1"/>
</dbReference>
<dbReference type="GO" id="GO:0030295">
    <property type="term" value="F:protein kinase activator activity"/>
    <property type="evidence" value="ECO:0007669"/>
    <property type="project" value="TreeGrafter"/>
</dbReference>
<dbReference type="InterPro" id="IPR004358">
    <property type="entry name" value="Sig_transdc_His_kin-like_C"/>
</dbReference>
<dbReference type="CDD" id="cd00130">
    <property type="entry name" value="PAS"/>
    <property type="match status" value="1"/>
</dbReference>
<dbReference type="Proteomes" id="UP000177885">
    <property type="component" value="Unassembled WGS sequence"/>
</dbReference>
<dbReference type="SMART" id="SM00387">
    <property type="entry name" value="HATPase_c"/>
    <property type="match status" value="1"/>
</dbReference>
<keyword evidence="10 13" id="KW-1133">Transmembrane helix</keyword>
<keyword evidence="11" id="KW-0902">Two-component regulatory system</keyword>
<dbReference type="AlphaFoldDB" id="A0A1F7TKU1"/>
<organism evidence="17 18">
    <name type="scientific">Candidatus Uhrbacteria bacterium RIFCSPHIGHO2_01_FULL_63_20</name>
    <dbReference type="NCBI Taxonomy" id="1802385"/>
    <lineage>
        <taxon>Bacteria</taxon>
        <taxon>Candidatus Uhriibacteriota</taxon>
    </lineage>
</organism>
<dbReference type="STRING" id="1802385.A2856_02910"/>
<dbReference type="InterPro" id="IPR003594">
    <property type="entry name" value="HATPase_dom"/>
</dbReference>
<evidence type="ECO:0000259" key="16">
    <source>
        <dbReference type="PROSITE" id="PS50885"/>
    </source>
</evidence>
<dbReference type="SUPFAM" id="SSF55874">
    <property type="entry name" value="ATPase domain of HSP90 chaperone/DNA topoisomerase II/histidine kinase"/>
    <property type="match status" value="1"/>
</dbReference>
<proteinExistence type="predicted"/>
<feature type="domain" description="HAMP" evidence="16">
    <location>
        <begin position="335"/>
        <end position="387"/>
    </location>
</feature>
<evidence type="ECO:0000313" key="17">
    <source>
        <dbReference type="EMBL" id="OGL66606.1"/>
    </source>
</evidence>
<evidence type="ECO:0000259" key="14">
    <source>
        <dbReference type="PROSITE" id="PS50109"/>
    </source>
</evidence>
<evidence type="ECO:0000256" key="7">
    <source>
        <dbReference type="ARBA" id="ARBA00022741"/>
    </source>
</evidence>
<evidence type="ECO:0000259" key="15">
    <source>
        <dbReference type="PROSITE" id="PS50112"/>
    </source>
</evidence>
<evidence type="ECO:0000256" key="11">
    <source>
        <dbReference type="ARBA" id="ARBA00023012"/>
    </source>
</evidence>
<sequence>MLVLLATALLPLAAGSWYAVDRSRGYAEAQLIQNLTFAAEQTEGQVIYFFETQKARAADWSSDGHIREEAEAIAILLADPAQLPAAQERADRLATYVRENKMVLEADIESVEIIGLDGNYVVSTEGMPIGSAVAPTVLQETFLLEKAATVGYGKAFVSPIIADLTHGHDERVVHFRANVPLYPASNEKPIAILSLHVETVELSDLLSGEFQMRLGASSGGGGLGETLDVYLVSDRQVLLTPSRLAEGLTLRQRVNTEPIRACFGEKREVSGRYANYLGQEVFGASMCERDASWMLLVEIGVAEAMSPFDRVSWFLAAFTLVSAAAIILVSFFVSGRYARRIGENKRVIEEIGTGNFAARSRAAGRDEIGAVARGIDAMAEKLHDKFAQASKLSAIVESGLESILVTGTDGTIQYVNAAWERMTGWKREEVVGKAMPGILKSGTKSAADYGELWATLKEGKSLRTAFVNKRKDGSTYDAESVIFPVALLGEETIYVNVSLDVTDRKTEQEAAWKSAARYQTLFEMLMNGFAYCRMIYGADGKAVDFEYVNVNKAFETQTGLKDVEGKKVSEVVPGILESDPALIERYGRVASTGTPEKFEIFVKALGQWFDISVYRPEKGYFVAVFDVVTERKKAEARIKELDALKNKFITIVSHQFRTPLNAIRWNIEALLAEQLGALKPEQKEFLRVTYDANTDVINRIHDLLTAMDIEEDRVMIQREEVSVETIWNGVIADWKKRCALKQLACAYAPPKTAIPAVIGDGEKIREVFEKLVDNAVTYTPEKGKLEASLEMVDHCVRFVMKDTGVGIPVIEQPRVFTRFFRASNASSMKADSSGLGLYISKHFVELHSGKIGFESVEGKGSTFWFELPVKS</sequence>
<dbReference type="InterPro" id="IPR003660">
    <property type="entry name" value="HAMP_dom"/>
</dbReference>
<evidence type="ECO:0000256" key="9">
    <source>
        <dbReference type="ARBA" id="ARBA00022840"/>
    </source>
</evidence>
<keyword evidence="5" id="KW-0808">Transferase</keyword>
<dbReference type="GO" id="GO:0000156">
    <property type="term" value="F:phosphorelay response regulator activity"/>
    <property type="evidence" value="ECO:0007669"/>
    <property type="project" value="TreeGrafter"/>
</dbReference>
<evidence type="ECO:0000256" key="4">
    <source>
        <dbReference type="ARBA" id="ARBA00022553"/>
    </source>
</evidence>
<dbReference type="GO" id="GO:0016020">
    <property type="term" value="C:membrane"/>
    <property type="evidence" value="ECO:0007669"/>
    <property type="project" value="UniProtKB-SubCell"/>
</dbReference>
<keyword evidence="4" id="KW-0597">Phosphoprotein</keyword>
<evidence type="ECO:0000256" key="5">
    <source>
        <dbReference type="ARBA" id="ARBA00022679"/>
    </source>
</evidence>
<dbReference type="EC" id="2.7.13.3" evidence="3"/>
<evidence type="ECO:0000256" key="12">
    <source>
        <dbReference type="ARBA" id="ARBA00023136"/>
    </source>
</evidence>
<feature type="transmembrane region" description="Helical" evidence="13">
    <location>
        <begin position="313"/>
        <end position="333"/>
    </location>
</feature>
<keyword evidence="8" id="KW-0418">Kinase</keyword>
<dbReference type="PANTHER" id="PTHR42878:SF7">
    <property type="entry name" value="SENSOR HISTIDINE KINASE GLRK"/>
    <property type="match status" value="1"/>
</dbReference>
<evidence type="ECO:0000256" key="1">
    <source>
        <dbReference type="ARBA" id="ARBA00000085"/>
    </source>
</evidence>
<dbReference type="CDD" id="cd00075">
    <property type="entry name" value="HATPase"/>
    <property type="match status" value="1"/>
</dbReference>
<dbReference type="InterPro" id="IPR000014">
    <property type="entry name" value="PAS"/>
</dbReference>
<dbReference type="GO" id="GO:0000155">
    <property type="term" value="F:phosphorelay sensor kinase activity"/>
    <property type="evidence" value="ECO:0007669"/>
    <property type="project" value="InterPro"/>
</dbReference>
<comment type="subcellular location">
    <subcellularLocation>
        <location evidence="2">Membrane</location>
        <topology evidence="2">Multi-pass membrane protein</topology>
    </subcellularLocation>
</comment>
<dbReference type="PROSITE" id="PS50112">
    <property type="entry name" value="PAS"/>
    <property type="match status" value="1"/>
</dbReference>
<feature type="domain" description="PAS" evidence="15">
    <location>
        <begin position="388"/>
        <end position="433"/>
    </location>
</feature>
<dbReference type="PROSITE" id="PS50109">
    <property type="entry name" value="HIS_KIN"/>
    <property type="match status" value="1"/>
</dbReference>
<dbReference type="GO" id="GO:0007234">
    <property type="term" value="P:osmosensory signaling via phosphorelay pathway"/>
    <property type="evidence" value="ECO:0007669"/>
    <property type="project" value="TreeGrafter"/>
</dbReference>
<reference evidence="17 18" key="1">
    <citation type="journal article" date="2016" name="Nat. Commun.">
        <title>Thousands of microbial genomes shed light on interconnected biogeochemical processes in an aquifer system.</title>
        <authorList>
            <person name="Anantharaman K."/>
            <person name="Brown C.T."/>
            <person name="Hug L.A."/>
            <person name="Sharon I."/>
            <person name="Castelle C.J."/>
            <person name="Probst A.J."/>
            <person name="Thomas B.C."/>
            <person name="Singh A."/>
            <person name="Wilkins M.J."/>
            <person name="Karaoz U."/>
            <person name="Brodie E.L."/>
            <person name="Williams K.H."/>
            <person name="Hubbard S.S."/>
            <person name="Banfield J.F."/>
        </authorList>
    </citation>
    <scope>NUCLEOTIDE SEQUENCE [LARGE SCALE GENOMIC DNA]</scope>
</reference>
<keyword evidence="9" id="KW-0067">ATP-binding</keyword>
<comment type="catalytic activity">
    <reaction evidence="1">
        <text>ATP + protein L-histidine = ADP + protein N-phospho-L-histidine.</text>
        <dbReference type="EC" id="2.7.13.3"/>
    </reaction>
</comment>
<gene>
    <name evidence="17" type="ORF">A2856_02910</name>
</gene>
<name>A0A1F7TKU1_9BACT</name>
<feature type="domain" description="Histidine kinase" evidence="14">
    <location>
        <begin position="651"/>
        <end position="871"/>
    </location>
</feature>
<evidence type="ECO:0000256" key="13">
    <source>
        <dbReference type="SAM" id="Phobius"/>
    </source>
</evidence>
<dbReference type="PRINTS" id="PR00344">
    <property type="entry name" value="BCTRLSENSOR"/>
</dbReference>
<evidence type="ECO:0000256" key="3">
    <source>
        <dbReference type="ARBA" id="ARBA00012438"/>
    </source>
</evidence>
<dbReference type="InterPro" id="IPR005467">
    <property type="entry name" value="His_kinase_dom"/>
</dbReference>
<dbReference type="Pfam" id="PF02518">
    <property type="entry name" value="HATPase_c"/>
    <property type="match status" value="1"/>
</dbReference>
<dbReference type="SUPFAM" id="SSF47384">
    <property type="entry name" value="Homodimeric domain of signal transducing histidine kinase"/>
    <property type="match status" value="1"/>
</dbReference>
<dbReference type="Pfam" id="PF13426">
    <property type="entry name" value="PAS_9"/>
    <property type="match status" value="1"/>
</dbReference>
<accession>A0A1F7TKU1</accession>
<dbReference type="Pfam" id="PF00672">
    <property type="entry name" value="HAMP"/>
    <property type="match status" value="1"/>
</dbReference>
<dbReference type="SMART" id="SM00304">
    <property type="entry name" value="HAMP"/>
    <property type="match status" value="1"/>
</dbReference>
<dbReference type="SUPFAM" id="SSF158472">
    <property type="entry name" value="HAMP domain-like"/>
    <property type="match status" value="1"/>
</dbReference>
<dbReference type="Pfam" id="PF00512">
    <property type="entry name" value="HisKA"/>
    <property type="match status" value="1"/>
</dbReference>
<dbReference type="Gene3D" id="3.30.565.10">
    <property type="entry name" value="Histidine kinase-like ATPase, C-terminal domain"/>
    <property type="match status" value="1"/>
</dbReference>
<evidence type="ECO:0000256" key="8">
    <source>
        <dbReference type="ARBA" id="ARBA00022777"/>
    </source>
</evidence>
<dbReference type="InterPro" id="IPR050351">
    <property type="entry name" value="BphY/WalK/GraS-like"/>
</dbReference>
<dbReference type="NCBIfam" id="TIGR00229">
    <property type="entry name" value="sensory_box"/>
    <property type="match status" value="1"/>
</dbReference>
<protein>
    <recommendedName>
        <fullName evidence="3">histidine kinase</fullName>
        <ecNumber evidence="3">2.7.13.3</ecNumber>
    </recommendedName>
</protein>
<dbReference type="Gene3D" id="6.10.340.10">
    <property type="match status" value="1"/>
</dbReference>
<dbReference type="Gene3D" id="1.10.287.130">
    <property type="match status" value="1"/>
</dbReference>
<evidence type="ECO:0000256" key="6">
    <source>
        <dbReference type="ARBA" id="ARBA00022692"/>
    </source>
</evidence>
<evidence type="ECO:0000313" key="18">
    <source>
        <dbReference type="Proteomes" id="UP000177885"/>
    </source>
</evidence>
<dbReference type="Gene3D" id="3.30.450.20">
    <property type="entry name" value="PAS domain"/>
    <property type="match status" value="2"/>
</dbReference>
<dbReference type="InterPro" id="IPR036097">
    <property type="entry name" value="HisK_dim/P_sf"/>
</dbReference>